<reference evidence="1 2" key="1">
    <citation type="journal article" date="2019" name="Int. J. Syst. Evol. Microbiol.">
        <title>The Global Catalogue of Microorganisms (GCM) 10K type strain sequencing project: providing services to taxonomists for standard genome sequencing and annotation.</title>
        <authorList>
            <consortium name="The Broad Institute Genomics Platform"/>
            <consortium name="The Broad Institute Genome Sequencing Center for Infectious Disease"/>
            <person name="Wu L."/>
            <person name="Ma J."/>
        </authorList>
    </citation>
    <scope>NUCLEOTIDE SEQUENCE [LARGE SCALE GENOMIC DNA]</scope>
    <source>
        <strain evidence="1 2">CGMCC 1.12543</strain>
    </source>
</reference>
<dbReference type="Proteomes" id="UP001596099">
    <property type="component" value="Unassembled WGS sequence"/>
</dbReference>
<keyword evidence="2" id="KW-1185">Reference proteome</keyword>
<evidence type="ECO:0000313" key="1">
    <source>
        <dbReference type="EMBL" id="MFC5971285.1"/>
    </source>
</evidence>
<comment type="caution">
    <text evidence="1">The sequence shown here is derived from an EMBL/GenBank/DDBJ whole genome shotgun (WGS) entry which is preliminary data.</text>
</comment>
<dbReference type="RefSeq" id="WP_247414191.1">
    <property type="nucleotide sequence ID" value="NZ_JALLGW010000001.1"/>
</dbReference>
<name>A0ABD5RLB3_9EURY</name>
<proteinExistence type="predicted"/>
<sequence>MATLTDGDEGKILVDANGDDIGIVTAVTDDVALVDPEPGFVEGLLAAFGRTDRDSDDIEVPHEAVQTVTDREVRLRDSL</sequence>
<organism evidence="1 2">
    <name type="scientific">Halomarina salina</name>
    <dbReference type="NCBI Taxonomy" id="1872699"/>
    <lineage>
        <taxon>Archaea</taxon>
        <taxon>Methanobacteriati</taxon>
        <taxon>Methanobacteriota</taxon>
        <taxon>Stenosarchaea group</taxon>
        <taxon>Halobacteria</taxon>
        <taxon>Halobacteriales</taxon>
        <taxon>Natronomonadaceae</taxon>
        <taxon>Halomarina</taxon>
    </lineage>
</organism>
<gene>
    <name evidence="1" type="ORF">ACFPYI_08095</name>
</gene>
<accession>A0ABD5RLB3</accession>
<dbReference type="AlphaFoldDB" id="A0ABD5RLB3"/>
<evidence type="ECO:0008006" key="3">
    <source>
        <dbReference type="Google" id="ProtNLM"/>
    </source>
</evidence>
<dbReference type="EMBL" id="JBHSQH010000001">
    <property type="protein sequence ID" value="MFC5971285.1"/>
    <property type="molecule type" value="Genomic_DNA"/>
</dbReference>
<evidence type="ECO:0000313" key="2">
    <source>
        <dbReference type="Proteomes" id="UP001596099"/>
    </source>
</evidence>
<protein>
    <recommendedName>
        <fullName evidence="3">PRC-barrel domain-containing protein</fullName>
    </recommendedName>
</protein>